<sequence length="197" mass="21675">MCWMVAIPIAMAAMQGASSNMQGNAATAANNDMLRQQAIQQVKQMNYTDANLKMQQADEADDLRMQKTQNNMQQIRNMGTLVAAIGESGMEGNTMKRLQRVTEGDYVREAQGLNDNYERDYAKIFGDRVSNIENTKNTITNLQKQEGRVKGVFEQVIDPLGLGIGKLYDLTDIGGKKLYGDKVKSKVAGDSKKAGGN</sequence>
<dbReference type="Proteomes" id="UP000324182">
    <property type="component" value="Segment"/>
</dbReference>
<evidence type="ECO:0000313" key="1">
    <source>
        <dbReference type="EMBL" id="QEG13379.1"/>
    </source>
</evidence>
<proteinExistence type="predicted"/>
<name>A0A5B9NI97_9CAUD</name>
<protein>
    <submittedName>
        <fullName evidence="1">Putative tail protein</fullName>
    </submittedName>
</protein>
<dbReference type="EMBL" id="MN013085">
    <property type="protein sequence ID" value="QEG13379.1"/>
    <property type="molecule type" value="Genomic_DNA"/>
</dbReference>
<accession>A0A5B9NI97</accession>
<reference evidence="1 2" key="1">
    <citation type="submission" date="2019-04" db="EMBL/GenBank/DDBJ databases">
        <authorList>
            <person name="Foster K.K."/>
            <person name="Sharma R."/>
            <person name="Thurgood T.L."/>
            <person name="Kruger J.L."/>
            <person name="Loertscher E."/>
            <person name="Arens D.K."/>
            <person name="Thompson D.W."/>
            <person name="Johnson L."/>
            <person name="Walker J."/>
            <person name="Casjens S."/>
            <person name="Grose J.H."/>
        </authorList>
    </citation>
    <scope>NUCLEOTIDE SEQUENCE [LARGE SCALE GENOMIC DNA]</scope>
</reference>
<dbReference type="InterPro" id="IPR038996">
    <property type="entry name" value="Gp14"/>
</dbReference>
<dbReference type="Pfam" id="PF24072">
    <property type="entry name" value="T7_gp14"/>
    <property type="match status" value="1"/>
</dbReference>
<gene>
    <name evidence="1" type="ORF">NAHI_44</name>
</gene>
<evidence type="ECO:0000313" key="2">
    <source>
        <dbReference type="Proteomes" id="UP000324182"/>
    </source>
</evidence>
<organism evidence="1 2">
    <name type="scientific">Klebsiella phage vB_KpnP_NahiliMali</name>
    <dbReference type="NCBI Taxonomy" id="2591373"/>
    <lineage>
        <taxon>Viruses</taxon>
        <taxon>Duplodnaviria</taxon>
        <taxon>Heunggongvirae</taxon>
        <taxon>Uroviricota</taxon>
        <taxon>Caudoviricetes</taxon>
        <taxon>Autographivirales</taxon>
        <taxon>Autotranscriptaviridae</taxon>
        <taxon>Studiervirinae</taxon>
        <taxon>Ningirsuvirus</taxon>
        <taxon>Ningirsuvirus nahilimali</taxon>
    </lineage>
</organism>
<keyword evidence="2" id="KW-1185">Reference proteome</keyword>